<dbReference type="PROSITE" id="PS00028">
    <property type="entry name" value="ZINC_FINGER_C2H2_1"/>
    <property type="match status" value="3"/>
</dbReference>
<dbReference type="AlphaFoldDB" id="A0AAD2DBD7"/>
<evidence type="ECO:0000256" key="4">
    <source>
        <dbReference type="ARBA" id="ARBA00022771"/>
    </source>
</evidence>
<dbReference type="PROSITE" id="PS50157">
    <property type="entry name" value="ZINC_FINGER_C2H2_2"/>
    <property type="match status" value="3"/>
</dbReference>
<dbReference type="GO" id="GO:0000978">
    <property type="term" value="F:RNA polymerase II cis-regulatory region sequence-specific DNA binding"/>
    <property type="evidence" value="ECO:0007669"/>
    <property type="project" value="TreeGrafter"/>
</dbReference>
<dbReference type="PANTHER" id="PTHR23235">
    <property type="entry name" value="KRUEPPEL-LIKE TRANSCRIPTION FACTOR"/>
    <property type="match status" value="1"/>
</dbReference>
<dbReference type="SUPFAM" id="SSF57667">
    <property type="entry name" value="beta-beta-alpha zinc fingers"/>
    <property type="match status" value="2"/>
</dbReference>
<dbReference type="Proteomes" id="UP001295684">
    <property type="component" value="Unassembled WGS sequence"/>
</dbReference>
<dbReference type="SMART" id="SM00355">
    <property type="entry name" value="ZnF_C2H2"/>
    <property type="match status" value="3"/>
</dbReference>
<feature type="domain" description="C2H2-type" evidence="11">
    <location>
        <begin position="191"/>
        <end position="219"/>
    </location>
</feature>
<reference evidence="12" key="1">
    <citation type="submission" date="2023-07" db="EMBL/GenBank/DDBJ databases">
        <authorList>
            <consortium name="AG Swart"/>
            <person name="Singh M."/>
            <person name="Singh A."/>
            <person name="Seah K."/>
            <person name="Emmerich C."/>
        </authorList>
    </citation>
    <scope>NUCLEOTIDE SEQUENCE</scope>
    <source>
        <strain evidence="12">DP1</strain>
    </source>
</reference>
<dbReference type="PANTHER" id="PTHR23235:SF120">
    <property type="entry name" value="KRUPPEL-LIKE FACTOR 15"/>
    <property type="match status" value="1"/>
</dbReference>
<keyword evidence="6" id="KW-0805">Transcription regulation</keyword>
<feature type="domain" description="C2H2-type" evidence="11">
    <location>
        <begin position="158"/>
        <end position="185"/>
    </location>
</feature>
<dbReference type="InterPro" id="IPR036236">
    <property type="entry name" value="Znf_C2H2_sf"/>
</dbReference>
<dbReference type="InterPro" id="IPR013087">
    <property type="entry name" value="Znf_C2H2_type"/>
</dbReference>
<evidence type="ECO:0000256" key="6">
    <source>
        <dbReference type="ARBA" id="ARBA00023015"/>
    </source>
</evidence>
<gene>
    <name evidence="12" type="ORF">ECRASSUSDP1_LOCUS27896</name>
</gene>
<keyword evidence="13" id="KW-1185">Reference proteome</keyword>
<evidence type="ECO:0000313" key="12">
    <source>
        <dbReference type="EMBL" id="CAI2386286.1"/>
    </source>
</evidence>
<dbReference type="EMBL" id="CAMPGE010028782">
    <property type="protein sequence ID" value="CAI2386286.1"/>
    <property type="molecule type" value="Genomic_DNA"/>
</dbReference>
<dbReference type="GO" id="GO:0008270">
    <property type="term" value="F:zinc ion binding"/>
    <property type="evidence" value="ECO:0007669"/>
    <property type="project" value="UniProtKB-KW"/>
</dbReference>
<keyword evidence="3" id="KW-0677">Repeat</keyword>
<keyword evidence="2" id="KW-0479">Metal-binding</keyword>
<evidence type="ECO:0000256" key="3">
    <source>
        <dbReference type="ARBA" id="ARBA00022737"/>
    </source>
</evidence>
<protein>
    <recommendedName>
        <fullName evidence="11">C2H2-type domain-containing protein</fullName>
    </recommendedName>
</protein>
<keyword evidence="8" id="KW-0539">Nucleus</keyword>
<evidence type="ECO:0000256" key="8">
    <source>
        <dbReference type="ARBA" id="ARBA00023242"/>
    </source>
</evidence>
<evidence type="ECO:0000256" key="9">
    <source>
        <dbReference type="PROSITE-ProRule" id="PRU00042"/>
    </source>
</evidence>
<keyword evidence="7" id="KW-0804">Transcription</keyword>
<evidence type="ECO:0000256" key="7">
    <source>
        <dbReference type="ARBA" id="ARBA00023163"/>
    </source>
</evidence>
<name>A0AAD2DBD7_EUPCR</name>
<comment type="caution">
    <text evidence="12">The sequence shown here is derived from an EMBL/GenBank/DDBJ whole genome shotgun (WGS) entry which is preliminary data.</text>
</comment>
<organism evidence="12 13">
    <name type="scientific">Euplotes crassus</name>
    <dbReference type="NCBI Taxonomy" id="5936"/>
    <lineage>
        <taxon>Eukaryota</taxon>
        <taxon>Sar</taxon>
        <taxon>Alveolata</taxon>
        <taxon>Ciliophora</taxon>
        <taxon>Intramacronucleata</taxon>
        <taxon>Spirotrichea</taxon>
        <taxon>Hypotrichia</taxon>
        <taxon>Euplotida</taxon>
        <taxon>Euplotidae</taxon>
        <taxon>Moneuplotes</taxon>
    </lineage>
</organism>
<evidence type="ECO:0000256" key="10">
    <source>
        <dbReference type="SAM" id="MobiDB-lite"/>
    </source>
</evidence>
<dbReference type="GO" id="GO:0005634">
    <property type="term" value="C:nucleus"/>
    <property type="evidence" value="ECO:0007669"/>
    <property type="project" value="UniProtKB-SubCell"/>
</dbReference>
<evidence type="ECO:0000256" key="5">
    <source>
        <dbReference type="ARBA" id="ARBA00022833"/>
    </source>
</evidence>
<keyword evidence="4 9" id="KW-0863">Zinc-finger</keyword>
<evidence type="ECO:0000256" key="2">
    <source>
        <dbReference type="ARBA" id="ARBA00022723"/>
    </source>
</evidence>
<dbReference type="FunFam" id="3.30.160.60:FF:000130">
    <property type="entry name" value="Spalt-like transcription factor 4"/>
    <property type="match status" value="1"/>
</dbReference>
<accession>A0AAD2DBD7</accession>
<keyword evidence="5" id="KW-0862">Zinc</keyword>
<proteinExistence type="predicted"/>
<dbReference type="GO" id="GO:0000981">
    <property type="term" value="F:DNA-binding transcription factor activity, RNA polymerase II-specific"/>
    <property type="evidence" value="ECO:0007669"/>
    <property type="project" value="TreeGrafter"/>
</dbReference>
<evidence type="ECO:0000313" key="13">
    <source>
        <dbReference type="Proteomes" id="UP001295684"/>
    </source>
</evidence>
<comment type="subcellular location">
    <subcellularLocation>
        <location evidence="1">Nucleus</location>
    </subcellularLocation>
</comment>
<dbReference type="Pfam" id="PF13894">
    <property type="entry name" value="zf-C2H2_4"/>
    <property type="match status" value="1"/>
</dbReference>
<feature type="domain" description="C2H2-type" evidence="11">
    <location>
        <begin position="128"/>
        <end position="157"/>
    </location>
</feature>
<evidence type="ECO:0000256" key="1">
    <source>
        <dbReference type="ARBA" id="ARBA00004123"/>
    </source>
</evidence>
<dbReference type="Gene3D" id="3.30.160.60">
    <property type="entry name" value="Classic Zinc Finger"/>
    <property type="match status" value="3"/>
</dbReference>
<sequence length="221" mass="25821">MNCEYPEQSTYQDSRPETDDSSLMGLKKSLPPPHALMTYESLAKIYCVCPISQYPSMLSLPSYGPKFSSDLKLELDSAIPLLDPELANLNLDLQSMTREEVYFELLKGYQYQTLSHFDDKKQRSMPLYKCGIPGCGKILQKLWNLLDHVRMHAGVKPYICKWCGNRFTQKGNLKKHVKQHIRPNVDDRRRYNCRYCSRSYTERYNLKNHMRKCHPDKQGSI</sequence>
<evidence type="ECO:0000259" key="11">
    <source>
        <dbReference type="PROSITE" id="PS50157"/>
    </source>
</evidence>
<feature type="region of interest" description="Disordered" evidence="10">
    <location>
        <begin position="1"/>
        <end position="27"/>
    </location>
</feature>
<dbReference type="Pfam" id="PF00096">
    <property type="entry name" value="zf-C2H2"/>
    <property type="match status" value="1"/>
</dbReference>